<reference evidence="3" key="1">
    <citation type="submission" date="2016-11" db="EMBL/GenBank/DDBJ databases">
        <authorList>
            <person name="Varghese N."/>
            <person name="Submissions S."/>
        </authorList>
    </citation>
    <scope>NUCLEOTIDE SEQUENCE [LARGE SCALE GENOMIC DNA]</scope>
    <source>
        <strain evidence="3">DSM 12395</strain>
    </source>
</reference>
<dbReference type="Proteomes" id="UP000184148">
    <property type="component" value="Unassembled WGS sequence"/>
</dbReference>
<dbReference type="EMBL" id="FQUY01000001">
    <property type="protein sequence ID" value="SHE42357.1"/>
    <property type="molecule type" value="Genomic_DNA"/>
</dbReference>
<keyword evidence="1" id="KW-0812">Transmembrane</keyword>
<dbReference type="RefSeq" id="WP_200798106.1">
    <property type="nucleotide sequence ID" value="NZ_FQUY01000001.1"/>
</dbReference>
<sequence>MNRKLNWKLILSAVGFLLIGASMIFPRETWLIITGALLFVIGMVRKPKKRK</sequence>
<feature type="transmembrane region" description="Helical" evidence="1">
    <location>
        <begin position="30"/>
        <end position="45"/>
    </location>
</feature>
<evidence type="ECO:0000256" key="1">
    <source>
        <dbReference type="SAM" id="Phobius"/>
    </source>
</evidence>
<evidence type="ECO:0000313" key="2">
    <source>
        <dbReference type="EMBL" id="SHE42357.1"/>
    </source>
</evidence>
<keyword evidence="3" id="KW-1185">Reference proteome</keyword>
<evidence type="ECO:0000313" key="3">
    <source>
        <dbReference type="Proteomes" id="UP000184148"/>
    </source>
</evidence>
<proteinExistence type="predicted"/>
<keyword evidence="1" id="KW-1133">Transmembrane helix</keyword>
<accession>A0A1M4TDJ7</accession>
<dbReference type="AlphaFoldDB" id="A0A1M4TDJ7"/>
<gene>
    <name evidence="2" type="ORF">SAMN02745133_00427</name>
</gene>
<keyword evidence="1" id="KW-0472">Membrane</keyword>
<dbReference type="STRING" id="1121429.SAMN02745133_00427"/>
<organism evidence="2 3">
    <name type="scientific">Desulforamulus putei DSM 12395</name>
    <dbReference type="NCBI Taxonomy" id="1121429"/>
    <lineage>
        <taxon>Bacteria</taxon>
        <taxon>Bacillati</taxon>
        <taxon>Bacillota</taxon>
        <taxon>Clostridia</taxon>
        <taxon>Eubacteriales</taxon>
        <taxon>Peptococcaceae</taxon>
        <taxon>Desulforamulus</taxon>
    </lineage>
</organism>
<feature type="transmembrane region" description="Helical" evidence="1">
    <location>
        <begin position="7"/>
        <end position="24"/>
    </location>
</feature>
<protein>
    <submittedName>
        <fullName evidence="2">Uncharacterized protein</fullName>
    </submittedName>
</protein>
<name>A0A1M4TDJ7_9FIRM</name>